<name>A0A4R6BFY1_9STAP</name>
<dbReference type="InterPro" id="IPR023635">
    <property type="entry name" value="Peptide_deformylase"/>
</dbReference>
<dbReference type="PANTHER" id="PTHR10458:SF22">
    <property type="entry name" value="PEPTIDE DEFORMYLASE"/>
    <property type="match status" value="1"/>
</dbReference>
<dbReference type="GO" id="GO:0042586">
    <property type="term" value="F:peptide deformylase activity"/>
    <property type="evidence" value="ECO:0007669"/>
    <property type="project" value="UniProtKB-UniRule"/>
</dbReference>
<comment type="similarity">
    <text evidence="1 2">Belongs to the polypeptide deformylase family.</text>
</comment>
<evidence type="ECO:0000313" key="3">
    <source>
        <dbReference type="EMBL" id="TDL98739.1"/>
    </source>
</evidence>
<protein>
    <recommendedName>
        <fullName evidence="2">Peptide deformylase</fullName>
        <shortName evidence="2">PDF</shortName>
        <ecNumber evidence="2">3.5.1.88</ecNumber>
    </recommendedName>
    <alternativeName>
        <fullName evidence="2">Polypeptide deformylase</fullName>
    </alternativeName>
</protein>
<organism evidence="3 4">
    <name type="scientific">Macrococcus brunensis</name>
    <dbReference type="NCBI Taxonomy" id="198483"/>
    <lineage>
        <taxon>Bacteria</taxon>
        <taxon>Bacillati</taxon>
        <taxon>Bacillota</taxon>
        <taxon>Bacilli</taxon>
        <taxon>Bacillales</taxon>
        <taxon>Staphylococcaceae</taxon>
        <taxon>Macrococcus</taxon>
    </lineage>
</organism>
<gene>
    <name evidence="2 3" type="primary">def</name>
    <name evidence="3" type="ORF">ERX27_01210</name>
</gene>
<accession>A0A4R6BFY1</accession>
<comment type="cofactor">
    <cofactor evidence="2">
        <name>Fe(2+)</name>
        <dbReference type="ChEBI" id="CHEBI:29033"/>
    </cofactor>
    <text evidence="2">Binds 1 Fe(2+) ion.</text>
</comment>
<dbReference type="NCBIfam" id="TIGR00079">
    <property type="entry name" value="pept_deformyl"/>
    <property type="match status" value="1"/>
</dbReference>
<keyword evidence="2" id="KW-0479">Metal-binding</keyword>
<keyword evidence="4" id="KW-1185">Reference proteome</keyword>
<evidence type="ECO:0000256" key="1">
    <source>
        <dbReference type="ARBA" id="ARBA00010759"/>
    </source>
</evidence>
<dbReference type="OrthoDB" id="9784988at2"/>
<comment type="caution">
    <text evidence="3">The sequence shown here is derived from an EMBL/GenBank/DDBJ whole genome shotgun (WGS) entry which is preliminary data.</text>
</comment>
<keyword evidence="2" id="KW-0648">Protein biosynthesis</keyword>
<dbReference type="PIRSF" id="PIRSF004749">
    <property type="entry name" value="Pep_def"/>
    <property type="match status" value="1"/>
</dbReference>
<dbReference type="NCBIfam" id="NF001159">
    <property type="entry name" value="PRK00150.1-3"/>
    <property type="match status" value="1"/>
</dbReference>
<feature type="binding site" evidence="2">
    <location>
        <position position="136"/>
    </location>
    <ligand>
        <name>Fe cation</name>
        <dbReference type="ChEBI" id="CHEBI:24875"/>
    </ligand>
</feature>
<evidence type="ECO:0000313" key="4">
    <source>
        <dbReference type="Proteomes" id="UP000295310"/>
    </source>
</evidence>
<comment type="catalytic activity">
    <reaction evidence="2">
        <text>N-terminal N-formyl-L-methionyl-[peptide] + H2O = N-terminal L-methionyl-[peptide] + formate</text>
        <dbReference type="Rhea" id="RHEA:24420"/>
        <dbReference type="Rhea" id="RHEA-COMP:10639"/>
        <dbReference type="Rhea" id="RHEA-COMP:10640"/>
        <dbReference type="ChEBI" id="CHEBI:15377"/>
        <dbReference type="ChEBI" id="CHEBI:15740"/>
        <dbReference type="ChEBI" id="CHEBI:49298"/>
        <dbReference type="ChEBI" id="CHEBI:64731"/>
        <dbReference type="EC" id="3.5.1.88"/>
    </reaction>
</comment>
<dbReference type="EMBL" id="SCWA01000002">
    <property type="protein sequence ID" value="TDL98739.1"/>
    <property type="molecule type" value="Genomic_DNA"/>
</dbReference>
<dbReference type="PRINTS" id="PR01576">
    <property type="entry name" value="PDEFORMYLASE"/>
</dbReference>
<dbReference type="HAMAP" id="MF_00163">
    <property type="entry name" value="Pep_deformylase"/>
    <property type="match status" value="1"/>
</dbReference>
<reference evidence="3 4" key="1">
    <citation type="submission" date="2019-01" db="EMBL/GenBank/DDBJ databases">
        <title>Draft genome sequences of the type strains of six Macrococcus species.</title>
        <authorList>
            <person name="Mazhar S."/>
            <person name="Altermann E."/>
            <person name="Hill C."/>
            <person name="Mcauliffe O."/>
        </authorList>
    </citation>
    <scope>NUCLEOTIDE SEQUENCE [LARGE SCALE GENOMIC DNA]</scope>
    <source>
        <strain evidence="3 4">CCM4811</strain>
    </source>
</reference>
<dbReference type="EC" id="3.5.1.88" evidence="2"/>
<dbReference type="Pfam" id="PF01327">
    <property type="entry name" value="Pep_deformylase"/>
    <property type="match status" value="1"/>
</dbReference>
<feature type="binding site" evidence="2">
    <location>
        <position position="132"/>
    </location>
    <ligand>
        <name>Fe cation</name>
        <dbReference type="ChEBI" id="CHEBI:24875"/>
    </ligand>
</feature>
<proteinExistence type="inferred from homology"/>
<evidence type="ECO:0000256" key="2">
    <source>
        <dbReference type="HAMAP-Rule" id="MF_00163"/>
    </source>
</evidence>
<sequence>MTVKKLIDQQHELLHREVKNVSKFDDSLRQLILDLEDTMFESDGVGIAAPQIGVDLKVAIVDMEEDGILQLINPVITHYSEETEVDIEGCLSLPNVFGEVPRSVKIELTGNDLKGNTVEMTAFDDIARVIQHEVDHLYGHLFTEKMTREISPEELEEMYHD</sequence>
<dbReference type="InterPro" id="IPR036821">
    <property type="entry name" value="Peptide_deformylase_sf"/>
</dbReference>
<dbReference type="GO" id="GO:0046872">
    <property type="term" value="F:metal ion binding"/>
    <property type="evidence" value="ECO:0007669"/>
    <property type="project" value="UniProtKB-KW"/>
</dbReference>
<dbReference type="SUPFAM" id="SSF56420">
    <property type="entry name" value="Peptide deformylase"/>
    <property type="match status" value="1"/>
</dbReference>
<feature type="binding site" evidence="2">
    <location>
        <position position="90"/>
    </location>
    <ligand>
        <name>Fe cation</name>
        <dbReference type="ChEBI" id="CHEBI:24875"/>
    </ligand>
</feature>
<feature type="active site" evidence="2">
    <location>
        <position position="133"/>
    </location>
</feature>
<dbReference type="RefSeq" id="WP_133431001.1">
    <property type="nucleotide sequence ID" value="NZ_CP092172.1"/>
</dbReference>
<keyword evidence="2 3" id="KW-0378">Hydrolase</keyword>
<keyword evidence="2" id="KW-0408">Iron</keyword>
<dbReference type="CDD" id="cd00487">
    <property type="entry name" value="Pep_deformylase"/>
    <property type="match status" value="1"/>
</dbReference>
<dbReference type="Gene3D" id="3.90.45.10">
    <property type="entry name" value="Peptide deformylase"/>
    <property type="match status" value="1"/>
</dbReference>
<dbReference type="PANTHER" id="PTHR10458">
    <property type="entry name" value="PEPTIDE DEFORMYLASE"/>
    <property type="match status" value="1"/>
</dbReference>
<dbReference type="Proteomes" id="UP000295310">
    <property type="component" value="Unassembled WGS sequence"/>
</dbReference>
<comment type="function">
    <text evidence="2">Removes the formyl group from the N-terminal Met of newly synthesized proteins. Requires at least a dipeptide for an efficient rate of reaction. N-terminal L-methionine is a prerequisite for activity but the enzyme has broad specificity at other positions.</text>
</comment>
<dbReference type="AlphaFoldDB" id="A0A4R6BFY1"/>
<dbReference type="GO" id="GO:0006412">
    <property type="term" value="P:translation"/>
    <property type="evidence" value="ECO:0007669"/>
    <property type="project" value="UniProtKB-UniRule"/>
</dbReference>